<reference evidence="1" key="1">
    <citation type="journal article" date="2020" name="Nature">
        <title>Giant virus diversity and host interactions through global metagenomics.</title>
        <authorList>
            <person name="Schulz F."/>
            <person name="Roux S."/>
            <person name="Paez-Espino D."/>
            <person name="Jungbluth S."/>
            <person name="Walsh D.A."/>
            <person name="Denef V.J."/>
            <person name="McMahon K.D."/>
            <person name="Konstantinidis K.T."/>
            <person name="Eloe-Fadrosh E.A."/>
            <person name="Kyrpides N.C."/>
            <person name="Woyke T."/>
        </authorList>
    </citation>
    <scope>NUCLEOTIDE SEQUENCE</scope>
    <source>
        <strain evidence="1">GVMAG-M-3300023179-82</strain>
    </source>
</reference>
<name>A0A6C0H862_9ZZZZ</name>
<accession>A0A6C0H862</accession>
<dbReference type="AlphaFoldDB" id="A0A6C0H862"/>
<dbReference type="EMBL" id="MN739898">
    <property type="protein sequence ID" value="QHT76587.1"/>
    <property type="molecule type" value="Genomic_DNA"/>
</dbReference>
<organism evidence="1">
    <name type="scientific">viral metagenome</name>
    <dbReference type="NCBI Taxonomy" id="1070528"/>
    <lineage>
        <taxon>unclassified sequences</taxon>
        <taxon>metagenomes</taxon>
        <taxon>organismal metagenomes</taxon>
    </lineage>
</organism>
<sequence length="526" mass="63945">MDPSLNYTIKDILQDFRNRSLITGRYHNEPFLNKPIEFDKILEIYDDNKLKYTYCPSLYNIYYTKTFEELPKLHYFLLCVRYNILKHKLKLFGGDIRNIYNDLRRTDIYDLDFNIDKTKLETSLKFIRRPNYHTYYHYIQYNFIDNILAILYKYIFNNDDNIKLTNLYTFYIPTIQTPQITYEYSFYYNNTIYKLKIDLIEETSEHKIHEYFIGDHDYDIENYFKDYEENGIYIYMNNNKEIKKSMYRPYEKVNKSVKHYFSKKYNSALIILRLLGSVTLNIKSIIKQIYDFIGDDDIYLWKVCISNMNYELTPSHTICSNKYTIDEYFKSSISCKIALKLYERKKKFELLNYTIANFTCECETCCNMIIYPNENTLAKLKQVKIKIPDSITTYGPSEIYYHNNTSKEDIPKITKYATLFPINRQIILELKDLKINYYTNNIRLPNKNINNYEDIEYSDSDDLLYQRQQKLNNKQININKKKLFKQEETQEFIQNKKIRQTNINKYVSNKKKYNYTIERKYKYTNK</sequence>
<proteinExistence type="predicted"/>
<protein>
    <submittedName>
        <fullName evidence="1">Uncharacterized protein</fullName>
    </submittedName>
</protein>
<evidence type="ECO:0000313" key="1">
    <source>
        <dbReference type="EMBL" id="QHT76587.1"/>
    </source>
</evidence>